<sequence>MVVWLNLMQKFANISGNLQNEFVKSVFQFPIEIQAKLRRAFSHISVSYKIGKTIVFLELNNFNNYVLFVLFAVEWHNLMSDMTLTFKTTIILRQPQVVCQRLRRKFLNETFQQRLYARCEETYKMVETVDLKVTYVLSNAERDNLVNPQV</sequence>
<dbReference type="AlphaFoldDB" id="A0A0N0U694"/>
<dbReference type="Proteomes" id="UP000053105">
    <property type="component" value="Unassembled WGS sequence"/>
</dbReference>
<proteinExistence type="predicted"/>
<reference evidence="1 2" key="1">
    <citation type="submission" date="2015-07" db="EMBL/GenBank/DDBJ databases">
        <title>The genome of Melipona quadrifasciata.</title>
        <authorList>
            <person name="Pan H."/>
            <person name="Kapheim K."/>
        </authorList>
    </citation>
    <scope>NUCLEOTIDE SEQUENCE [LARGE SCALE GENOMIC DNA]</scope>
    <source>
        <strain evidence="1">0111107301</strain>
        <tissue evidence="1">Whole body</tissue>
    </source>
</reference>
<organism evidence="1 2">
    <name type="scientific">Melipona quadrifasciata</name>
    <dbReference type="NCBI Taxonomy" id="166423"/>
    <lineage>
        <taxon>Eukaryota</taxon>
        <taxon>Metazoa</taxon>
        <taxon>Ecdysozoa</taxon>
        <taxon>Arthropoda</taxon>
        <taxon>Hexapoda</taxon>
        <taxon>Insecta</taxon>
        <taxon>Pterygota</taxon>
        <taxon>Neoptera</taxon>
        <taxon>Endopterygota</taxon>
        <taxon>Hymenoptera</taxon>
        <taxon>Apocrita</taxon>
        <taxon>Aculeata</taxon>
        <taxon>Apoidea</taxon>
        <taxon>Anthophila</taxon>
        <taxon>Apidae</taxon>
        <taxon>Melipona</taxon>
    </lineage>
</organism>
<gene>
    <name evidence="1" type="ORF">WN51_11914</name>
</gene>
<dbReference type="EMBL" id="KQ435752">
    <property type="protein sequence ID" value="KOX76174.1"/>
    <property type="molecule type" value="Genomic_DNA"/>
</dbReference>
<name>A0A0N0U694_9HYME</name>
<keyword evidence="2" id="KW-1185">Reference proteome</keyword>
<accession>A0A0N0U694</accession>
<evidence type="ECO:0000313" key="1">
    <source>
        <dbReference type="EMBL" id="KOX76174.1"/>
    </source>
</evidence>
<evidence type="ECO:0000313" key="2">
    <source>
        <dbReference type="Proteomes" id="UP000053105"/>
    </source>
</evidence>
<protein>
    <submittedName>
        <fullName evidence="1">Uncharacterized protein</fullName>
    </submittedName>
</protein>